<reference evidence="5" key="1">
    <citation type="submission" date="2012-09" db="EMBL/GenBank/DDBJ databases">
        <authorList>
            <person name="Martin A.A."/>
        </authorList>
    </citation>
    <scope>NUCLEOTIDE SEQUENCE</scope>
</reference>
<dbReference type="WBParaSite" id="ACAC_0000890801-mRNA-1">
    <property type="protein sequence ID" value="ACAC_0000890801-mRNA-1"/>
    <property type="gene ID" value="ACAC_0000890801"/>
</dbReference>
<evidence type="ECO:0000313" key="5">
    <source>
        <dbReference type="Proteomes" id="UP000035642"/>
    </source>
</evidence>
<proteinExistence type="predicted"/>
<dbReference type="Pfam" id="PF23093">
    <property type="entry name" value="GBD_Tenm3"/>
    <property type="match status" value="1"/>
</dbReference>
<evidence type="ECO:0000313" key="6">
    <source>
        <dbReference type="WBParaSite" id="ACAC_0000890801-mRNA-1"/>
    </source>
</evidence>
<evidence type="ECO:0000256" key="1">
    <source>
        <dbReference type="ARBA" id="ARBA00022536"/>
    </source>
</evidence>
<evidence type="ECO:0000256" key="2">
    <source>
        <dbReference type="ARBA" id="ARBA00022737"/>
    </source>
</evidence>
<protein>
    <submittedName>
        <fullName evidence="6">Amine oxidase</fullName>
    </submittedName>
</protein>
<accession>A0A0K0DDR8</accession>
<dbReference type="InterPro" id="IPR051216">
    <property type="entry name" value="Teneurin"/>
</dbReference>
<dbReference type="InterPro" id="IPR057629">
    <property type="entry name" value="Teneurin1-4_GBD"/>
</dbReference>
<keyword evidence="2" id="KW-0677">Repeat</keyword>
<evidence type="ECO:0000259" key="4">
    <source>
        <dbReference type="Pfam" id="PF23093"/>
    </source>
</evidence>
<dbReference type="PANTHER" id="PTHR11219">
    <property type="entry name" value="TENEURIN AND N-ACETYLGLUCOSAMINE-1-PHOSPHODIESTER ALPHA-N-ACETYLGLUCOSAMINIDASE"/>
    <property type="match status" value="1"/>
</dbReference>
<keyword evidence="1" id="KW-0245">EGF-like domain</keyword>
<dbReference type="Proteomes" id="UP000035642">
    <property type="component" value="Unassembled WGS sequence"/>
</dbReference>
<evidence type="ECO:0000256" key="3">
    <source>
        <dbReference type="ARBA" id="ARBA00023157"/>
    </source>
</evidence>
<organism evidence="5 6">
    <name type="scientific">Angiostrongylus cantonensis</name>
    <name type="common">Rat lungworm</name>
    <dbReference type="NCBI Taxonomy" id="6313"/>
    <lineage>
        <taxon>Eukaryota</taxon>
        <taxon>Metazoa</taxon>
        <taxon>Ecdysozoa</taxon>
        <taxon>Nematoda</taxon>
        <taxon>Chromadorea</taxon>
        <taxon>Rhabditida</taxon>
        <taxon>Rhabditina</taxon>
        <taxon>Rhabditomorpha</taxon>
        <taxon>Strongyloidea</taxon>
        <taxon>Metastrongylidae</taxon>
        <taxon>Angiostrongylus</taxon>
    </lineage>
</organism>
<dbReference type="PANTHER" id="PTHR11219:SF69">
    <property type="entry name" value="TENEURIN-A"/>
    <property type="match status" value="1"/>
</dbReference>
<reference evidence="6" key="2">
    <citation type="submission" date="2017-02" db="UniProtKB">
        <authorList>
            <consortium name="WormBaseParasite"/>
        </authorList>
    </citation>
    <scope>IDENTIFICATION</scope>
</reference>
<keyword evidence="3" id="KW-1015">Disulfide bond</keyword>
<dbReference type="AlphaFoldDB" id="A0A0K0DDR8"/>
<dbReference type="STRING" id="6313.A0A0K0DDR8"/>
<keyword evidence="5" id="KW-1185">Reference proteome</keyword>
<dbReference type="GO" id="GO:0008045">
    <property type="term" value="P:motor neuron axon guidance"/>
    <property type="evidence" value="ECO:0007669"/>
    <property type="project" value="TreeGrafter"/>
</dbReference>
<name>A0A0K0DDR8_ANGCA</name>
<feature type="domain" description="Teneurin-1-4-like galactose-binding" evidence="4">
    <location>
        <begin position="66"/>
        <end position="177"/>
    </location>
</feature>
<sequence>MKPYSSRKLSKCSMFLAGALLVALVIIILLLLRSPSYVYGKLTPLSTSDSRISIDETSLRPLPLVISLGQRVEADILPQHMITTELFIARAGRVVFNVTVGAGTRMVLLGRHGVIPSLSLHDFYHPIRADRLAQPGPSHSIDTAPRYAIFEHFLVDGLWYLSLINERNRVEPISLIASMLTAPSDGPADGSNFPLVRCEAECNGHVILFFHVIPTHYLTLLFITKYNSFALNSFLSFQPSVPWSVAVTACSQEVHACVGQDLKGRNVMCMRIGAKSLTVADTGDVATKECVVVIEVGLETDVNW</sequence>